<gene>
    <name evidence="2" type="ORF">RCOM_0532390</name>
</gene>
<name>B9SLU8_RICCO</name>
<protein>
    <submittedName>
        <fullName evidence="2">Uncharacterized protein</fullName>
    </submittedName>
</protein>
<dbReference type="EMBL" id="EQ974021">
    <property type="protein sequence ID" value="EEF35454.1"/>
    <property type="molecule type" value="Genomic_DNA"/>
</dbReference>
<feature type="region of interest" description="Disordered" evidence="1">
    <location>
        <begin position="30"/>
        <end position="90"/>
    </location>
</feature>
<feature type="compositionally biased region" description="Polar residues" evidence="1">
    <location>
        <begin position="57"/>
        <end position="67"/>
    </location>
</feature>
<dbReference type="Proteomes" id="UP000008311">
    <property type="component" value="Unassembled WGS sequence"/>
</dbReference>
<sequence length="90" mass="9914">MLDCIRDKGVTIYVEADLIVEFFGDNYLGDENTSDENLVDGNRSEDPNYDIIEVSDTKNGMNESNFSSEDEEKAASAPSASWKNPKIGAT</sequence>
<keyword evidence="3" id="KW-1185">Reference proteome</keyword>
<reference evidence="3" key="1">
    <citation type="journal article" date="2010" name="Nat. Biotechnol.">
        <title>Draft genome sequence of the oilseed species Ricinus communis.</title>
        <authorList>
            <person name="Chan A.P."/>
            <person name="Crabtree J."/>
            <person name="Zhao Q."/>
            <person name="Lorenzi H."/>
            <person name="Orvis J."/>
            <person name="Puiu D."/>
            <person name="Melake-Berhan A."/>
            <person name="Jones K.M."/>
            <person name="Redman J."/>
            <person name="Chen G."/>
            <person name="Cahoon E.B."/>
            <person name="Gedil M."/>
            <person name="Stanke M."/>
            <person name="Haas B.J."/>
            <person name="Wortman J.R."/>
            <person name="Fraser-Liggett C.M."/>
            <person name="Ravel J."/>
            <person name="Rabinowicz P.D."/>
        </authorList>
    </citation>
    <scope>NUCLEOTIDE SEQUENCE [LARGE SCALE GENOMIC DNA]</scope>
    <source>
        <strain evidence="3">cv. Hale</strain>
    </source>
</reference>
<proteinExistence type="predicted"/>
<evidence type="ECO:0000313" key="2">
    <source>
        <dbReference type="EMBL" id="EEF35454.1"/>
    </source>
</evidence>
<dbReference type="AlphaFoldDB" id="B9SLU8"/>
<accession>B9SLU8</accession>
<dbReference type="InParanoid" id="B9SLU8"/>
<organism evidence="2 3">
    <name type="scientific">Ricinus communis</name>
    <name type="common">Castor bean</name>
    <dbReference type="NCBI Taxonomy" id="3988"/>
    <lineage>
        <taxon>Eukaryota</taxon>
        <taxon>Viridiplantae</taxon>
        <taxon>Streptophyta</taxon>
        <taxon>Embryophyta</taxon>
        <taxon>Tracheophyta</taxon>
        <taxon>Spermatophyta</taxon>
        <taxon>Magnoliopsida</taxon>
        <taxon>eudicotyledons</taxon>
        <taxon>Gunneridae</taxon>
        <taxon>Pentapetalae</taxon>
        <taxon>rosids</taxon>
        <taxon>fabids</taxon>
        <taxon>Malpighiales</taxon>
        <taxon>Euphorbiaceae</taxon>
        <taxon>Acalyphoideae</taxon>
        <taxon>Acalypheae</taxon>
        <taxon>Ricinus</taxon>
    </lineage>
</organism>
<evidence type="ECO:0000256" key="1">
    <source>
        <dbReference type="SAM" id="MobiDB-lite"/>
    </source>
</evidence>
<evidence type="ECO:0000313" key="3">
    <source>
        <dbReference type="Proteomes" id="UP000008311"/>
    </source>
</evidence>